<gene>
    <name evidence="1" type="ORF">Pph01_69180</name>
</gene>
<dbReference type="AlphaFoldDB" id="A0A8J3XI94"/>
<organism evidence="1 2">
    <name type="scientific">Planotetraspora phitsanulokensis</name>
    <dbReference type="NCBI Taxonomy" id="575192"/>
    <lineage>
        <taxon>Bacteria</taxon>
        <taxon>Bacillati</taxon>
        <taxon>Actinomycetota</taxon>
        <taxon>Actinomycetes</taxon>
        <taxon>Streptosporangiales</taxon>
        <taxon>Streptosporangiaceae</taxon>
        <taxon>Planotetraspora</taxon>
    </lineage>
</organism>
<sequence>MRGVAVGDVRAVSAHLFGNRYRLELLAAFAEAPEGRVNVGALAAAQGVEAAVYYPALRDLLALQMVDRVAELTRDRRRWYQRAGGDRIWEPMRELVAGLRGHFDEILGSAVNPDSGHEKVGA</sequence>
<keyword evidence="2" id="KW-1185">Reference proteome</keyword>
<dbReference type="SUPFAM" id="SSF46785">
    <property type="entry name" value="Winged helix' DNA-binding domain"/>
    <property type="match status" value="1"/>
</dbReference>
<dbReference type="RefSeq" id="WP_204077360.1">
    <property type="nucleotide sequence ID" value="NZ_BAABHI010000011.1"/>
</dbReference>
<evidence type="ECO:0000313" key="1">
    <source>
        <dbReference type="EMBL" id="GII41915.1"/>
    </source>
</evidence>
<comment type="caution">
    <text evidence="1">The sequence shown here is derived from an EMBL/GenBank/DDBJ whole genome shotgun (WGS) entry which is preliminary data.</text>
</comment>
<protein>
    <submittedName>
        <fullName evidence="1">Uncharacterized protein</fullName>
    </submittedName>
</protein>
<dbReference type="EMBL" id="BOOP01000037">
    <property type="protein sequence ID" value="GII41915.1"/>
    <property type="molecule type" value="Genomic_DNA"/>
</dbReference>
<reference evidence="1 2" key="1">
    <citation type="submission" date="2021-01" db="EMBL/GenBank/DDBJ databases">
        <title>Whole genome shotgun sequence of Planotetraspora phitsanulokensis NBRC 104273.</title>
        <authorList>
            <person name="Komaki H."/>
            <person name="Tamura T."/>
        </authorList>
    </citation>
    <scope>NUCLEOTIDE SEQUENCE [LARGE SCALE GENOMIC DNA]</scope>
    <source>
        <strain evidence="1 2">NBRC 104273</strain>
    </source>
</reference>
<proteinExistence type="predicted"/>
<dbReference type="InterPro" id="IPR036390">
    <property type="entry name" value="WH_DNA-bd_sf"/>
</dbReference>
<name>A0A8J3XI94_9ACTN</name>
<dbReference type="Proteomes" id="UP000622547">
    <property type="component" value="Unassembled WGS sequence"/>
</dbReference>
<evidence type="ECO:0000313" key="2">
    <source>
        <dbReference type="Proteomes" id="UP000622547"/>
    </source>
</evidence>
<accession>A0A8J3XI94</accession>